<feature type="transmembrane region" description="Helical" evidence="1">
    <location>
        <begin position="211"/>
        <end position="231"/>
    </location>
</feature>
<keyword evidence="2" id="KW-0732">Signal</keyword>
<dbReference type="Proteomes" id="UP000030651">
    <property type="component" value="Unassembled WGS sequence"/>
</dbReference>
<feature type="signal peptide" evidence="2">
    <location>
        <begin position="1"/>
        <end position="17"/>
    </location>
</feature>
<sequence length="260" mass="28992">MRFSTAIAAALPLLASAQEVPQYQAQFQNYLDKFWSYVPNPSKSDPIGAAEAKIGELKMDVITLENWRDVLYGHVSPQSTTPEETWVLITGRNKTCFGHCDRIEEAFNQTAAKFAVTPGAPHTALLNCEDEPVLCNSWSAPAGALWIFEMLPPPASINLWAKRLNMTTVTSDDFVKLQQDGYKEQAKLHDGIFHPFNGWFAQNGLSTIVGYVLWFFNLIPSWLFMVCVSMLSRTMMSNRMNNQMAGGPRPAATGQAAPRR</sequence>
<name>W3WY09_PESFW</name>
<evidence type="ECO:0000313" key="4">
    <source>
        <dbReference type="Proteomes" id="UP000030651"/>
    </source>
</evidence>
<dbReference type="KEGG" id="pfy:PFICI_08537"/>
<dbReference type="RefSeq" id="XP_007835309.1">
    <property type="nucleotide sequence ID" value="XM_007837118.1"/>
</dbReference>
<dbReference type="OMA" id="TPEEWWV"/>
<dbReference type="HOGENOM" id="CLU_070640_0_0_1"/>
<keyword evidence="1" id="KW-0812">Transmembrane</keyword>
<protein>
    <recommendedName>
        <fullName evidence="5">Peptidyl-tRNA hydrolase</fullName>
    </recommendedName>
</protein>
<dbReference type="EMBL" id="KI912114">
    <property type="protein sequence ID" value="ETS78684.1"/>
    <property type="molecule type" value="Genomic_DNA"/>
</dbReference>
<keyword evidence="1" id="KW-0472">Membrane</keyword>
<dbReference type="GeneID" id="19273550"/>
<dbReference type="InParanoid" id="W3WY09"/>
<evidence type="ECO:0008006" key="5">
    <source>
        <dbReference type="Google" id="ProtNLM"/>
    </source>
</evidence>
<gene>
    <name evidence="3" type="ORF">PFICI_08537</name>
</gene>
<accession>W3WY09</accession>
<reference evidence="4" key="1">
    <citation type="journal article" date="2015" name="BMC Genomics">
        <title>Genomic and transcriptomic analysis of the endophytic fungus Pestalotiopsis fici reveals its lifestyle and high potential for synthesis of natural products.</title>
        <authorList>
            <person name="Wang X."/>
            <person name="Zhang X."/>
            <person name="Liu L."/>
            <person name="Xiang M."/>
            <person name="Wang W."/>
            <person name="Sun X."/>
            <person name="Che Y."/>
            <person name="Guo L."/>
            <person name="Liu G."/>
            <person name="Guo L."/>
            <person name="Wang C."/>
            <person name="Yin W.B."/>
            <person name="Stadler M."/>
            <person name="Zhang X."/>
            <person name="Liu X."/>
        </authorList>
    </citation>
    <scope>NUCLEOTIDE SEQUENCE [LARGE SCALE GENOMIC DNA]</scope>
    <source>
        <strain evidence="4">W106-1 / CGMCC3.15140</strain>
    </source>
</reference>
<dbReference type="OrthoDB" id="1733656at2759"/>
<dbReference type="eggNOG" id="ENOG502SF32">
    <property type="taxonomic scope" value="Eukaryota"/>
</dbReference>
<organism evidence="3 4">
    <name type="scientific">Pestalotiopsis fici (strain W106-1 / CGMCC3.15140)</name>
    <dbReference type="NCBI Taxonomy" id="1229662"/>
    <lineage>
        <taxon>Eukaryota</taxon>
        <taxon>Fungi</taxon>
        <taxon>Dikarya</taxon>
        <taxon>Ascomycota</taxon>
        <taxon>Pezizomycotina</taxon>
        <taxon>Sordariomycetes</taxon>
        <taxon>Xylariomycetidae</taxon>
        <taxon>Amphisphaeriales</taxon>
        <taxon>Sporocadaceae</taxon>
        <taxon>Pestalotiopsis</taxon>
    </lineage>
</organism>
<dbReference type="STRING" id="1229662.W3WY09"/>
<proteinExistence type="predicted"/>
<evidence type="ECO:0000256" key="2">
    <source>
        <dbReference type="SAM" id="SignalP"/>
    </source>
</evidence>
<feature type="chain" id="PRO_5004834375" description="Peptidyl-tRNA hydrolase" evidence="2">
    <location>
        <begin position="18"/>
        <end position="260"/>
    </location>
</feature>
<evidence type="ECO:0000313" key="3">
    <source>
        <dbReference type="EMBL" id="ETS78684.1"/>
    </source>
</evidence>
<evidence type="ECO:0000256" key="1">
    <source>
        <dbReference type="SAM" id="Phobius"/>
    </source>
</evidence>
<keyword evidence="1" id="KW-1133">Transmembrane helix</keyword>
<dbReference type="AlphaFoldDB" id="W3WY09"/>
<keyword evidence="4" id="KW-1185">Reference proteome</keyword>